<dbReference type="SUPFAM" id="SSF56436">
    <property type="entry name" value="C-type lectin-like"/>
    <property type="match status" value="1"/>
</dbReference>
<dbReference type="RefSeq" id="WP_378478955.1">
    <property type="nucleotide sequence ID" value="NZ_JBHUIW010000020.1"/>
</dbReference>
<accession>A0ABW5ANN7</accession>
<dbReference type="InterPro" id="IPR016187">
    <property type="entry name" value="CTDL_fold"/>
</dbReference>
<gene>
    <name evidence="1" type="ORF">ACFSOX_16750</name>
</gene>
<dbReference type="Proteomes" id="UP001597314">
    <property type="component" value="Unassembled WGS sequence"/>
</dbReference>
<evidence type="ECO:0000313" key="1">
    <source>
        <dbReference type="EMBL" id="MFD2183806.1"/>
    </source>
</evidence>
<proteinExistence type="predicted"/>
<organism evidence="1 2">
    <name type="scientific">Rhodoplanes azumiensis</name>
    <dbReference type="NCBI Taxonomy" id="1897628"/>
    <lineage>
        <taxon>Bacteria</taxon>
        <taxon>Pseudomonadati</taxon>
        <taxon>Pseudomonadota</taxon>
        <taxon>Alphaproteobacteria</taxon>
        <taxon>Hyphomicrobiales</taxon>
        <taxon>Nitrobacteraceae</taxon>
        <taxon>Rhodoplanes</taxon>
    </lineage>
</organism>
<dbReference type="EMBL" id="JBHUIW010000020">
    <property type="protein sequence ID" value="MFD2183806.1"/>
    <property type="molecule type" value="Genomic_DNA"/>
</dbReference>
<comment type="caution">
    <text evidence="1">The sequence shown here is derived from an EMBL/GenBank/DDBJ whole genome shotgun (WGS) entry which is preliminary data.</text>
</comment>
<reference evidence="2" key="1">
    <citation type="journal article" date="2019" name="Int. J. Syst. Evol. Microbiol.">
        <title>The Global Catalogue of Microorganisms (GCM) 10K type strain sequencing project: providing services to taxonomists for standard genome sequencing and annotation.</title>
        <authorList>
            <consortium name="The Broad Institute Genomics Platform"/>
            <consortium name="The Broad Institute Genome Sequencing Center for Infectious Disease"/>
            <person name="Wu L."/>
            <person name="Ma J."/>
        </authorList>
    </citation>
    <scope>NUCLEOTIDE SEQUENCE [LARGE SCALE GENOMIC DNA]</scope>
    <source>
        <strain evidence="2">CGMCC 1.6774</strain>
    </source>
</reference>
<keyword evidence="2" id="KW-1185">Reference proteome</keyword>
<name>A0ABW5ANN7_9BRAD</name>
<protein>
    <submittedName>
        <fullName evidence="1">Uncharacterized protein</fullName>
    </submittedName>
</protein>
<sequence>MLLASGPKLTAAARAGPLVAGGVAFLALPAPPELPHETGPTAPQSVGRFGSNAKGLAAVAGNVWAWTEICVAWAALDASGETRPTTVDCGVPPANLGFRLVVEIGPVDRPAGLRTMVRTLVGG</sequence>
<evidence type="ECO:0000313" key="2">
    <source>
        <dbReference type="Proteomes" id="UP001597314"/>
    </source>
</evidence>